<evidence type="ECO:0000313" key="1">
    <source>
        <dbReference type="EMBL" id="CAM76119.1"/>
    </source>
</evidence>
<organism evidence="1">
    <name type="scientific">Magnetospirillum gryphiswaldense</name>
    <dbReference type="NCBI Taxonomy" id="55518"/>
    <lineage>
        <taxon>Bacteria</taxon>
        <taxon>Pseudomonadati</taxon>
        <taxon>Pseudomonadota</taxon>
        <taxon>Alphaproteobacteria</taxon>
        <taxon>Rhodospirillales</taxon>
        <taxon>Rhodospirillaceae</taxon>
        <taxon>Magnetospirillum</taxon>
    </lineage>
</organism>
<dbReference type="RefSeq" id="WP_106002725.1">
    <property type="nucleotide sequence ID" value="NZ_CP027527.1"/>
</dbReference>
<reference evidence="1" key="1">
    <citation type="journal article" date="2007" name="J. Bacteriol.">
        <title>Comparative genome analysis of four magnetotactic bacteria reveals a complex set of group-specific genes implicated in magnetosome biomineralization and function.</title>
        <authorList>
            <person name="Richter M."/>
            <person name="Kube M."/>
            <person name="Bazylinski D.A."/>
            <person name="Lombardot T."/>
            <person name="Gloeckner F.O."/>
            <person name="Reinhardt R."/>
            <person name="Schueler D."/>
        </authorList>
    </citation>
    <scope>NUCLEOTIDE SEQUENCE</scope>
    <source>
        <strain evidence="1">MSR-1</strain>
    </source>
</reference>
<protein>
    <submittedName>
        <fullName evidence="1">Uncharacterized protein</fullName>
    </submittedName>
</protein>
<proteinExistence type="predicted"/>
<dbReference type="EMBL" id="CU459003">
    <property type="protein sequence ID" value="CAM76119.1"/>
    <property type="molecule type" value="Genomic_DNA"/>
</dbReference>
<name>A4TZR2_9PROT</name>
<gene>
    <name evidence="1" type="ORF">MGR_3271</name>
</gene>
<dbReference type="AlphaFoldDB" id="A4TZR2"/>
<sequence length="127" mass="14198">MQFRERAKVIQLIRTVYDPAIKRGRAELVGSLDKDAPEIGAALRQACSPAELAEIHAYLAQREQALSQDAVRQAAQDLPAQMRMAEQYFRLGGDALAGTQAAEIYAAWEDLKKVLHKSGYRKQKRSD</sequence>
<accession>A4TZR2</accession>